<evidence type="ECO:0000256" key="11">
    <source>
        <dbReference type="ARBA" id="ARBA00023237"/>
    </source>
</evidence>
<dbReference type="InterPro" id="IPR036942">
    <property type="entry name" value="Beta-barrel_TonB_sf"/>
</dbReference>
<dbReference type="GO" id="GO:0009279">
    <property type="term" value="C:cell outer membrane"/>
    <property type="evidence" value="ECO:0007669"/>
    <property type="project" value="UniProtKB-SubCell"/>
</dbReference>
<keyword evidence="4 12" id="KW-1134">Transmembrane beta strand</keyword>
<evidence type="ECO:0000256" key="1">
    <source>
        <dbReference type="ARBA" id="ARBA00004571"/>
    </source>
</evidence>
<feature type="region of interest" description="Disordered" evidence="14">
    <location>
        <begin position="290"/>
        <end position="314"/>
    </location>
</feature>
<accession>A0A372ENE6</accession>
<keyword evidence="8 13" id="KW-0798">TonB box</keyword>
<evidence type="ECO:0000256" key="15">
    <source>
        <dbReference type="SAM" id="SignalP"/>
    </source>
</evidence>
<feature type="domain" description="TonB-dependent receptor plug" evidence="17">
    <location>
        <begin position="53"/>
        <end position="156"/>
    </location>
</feature>
<dbReference type="GO" id="GO:0006811">
    <property type="term" value="P:monoatomic ion transport"/>
    <property type="evidence" value="ECO:0007669"/>
    <property type="project" value="UniProtKB-KW"/>
</dbReference>
<evidence type="ECO:0000259" key="16">
    <source>
        <dbReference type="Pfam" id="PF00593"/>
    </source>
</evidence>
<feature type="signal peptide" evidence="15">
    <location>
        <begin position="1"/>
        <end position="28"/>
    </location>
</feature>
<keyword evidence="19" id="KW-1185">Reference proteome</keyword>
<evidence type="ECO:0000256" key="9">
    <source>
        <dbReference type="ARBA" id="ARBA00023136"/>
    </source>
</evidence>
<name>A0A372ENE6_9BURK</name>
<evidence type="ECO:0000256" key="3">
    <source>
        <dbReference type="ARBA" id="ARBA00022448"/>
    </source>
</evidence>
<evidence type="ECO:0000256" key="5">
    <source>
        <dbReference type="ARBA" id="ARBA00022692"/>
    </source>
</evidence>
<dbReference type="Gene3D" id="2.170.130.10">
    <property type="entry name" value="TonB-dependent receptor, plug domain"/>
    <property type="match status" value="1"/>
</dbReference>
<dbReference type="InterPro" id="IPR012910">
    <property type="entry name" value="Plug_dom"/>
</dbReference>
<dbReference type="Proteomes" id="UP000261931">
    <property type="component" value="Unassembled WGS sequence"/>
</dbReference>
<dbReference type="Pfam" id="PF07715">
    <property type="entry name" value="Plug"/>
    <property type="match status" value="1"/>
</dbReference>
<dbReference type="InterPro" id="IPR037066">
    <property type="entry name" value="Plug_dom_sf"/>
</dbReference>
<proteinExistence type="inferred from homology"/>
<evidence type="ECO:0000259" key="17">
    <source>
        <dbReference type="Pfam" id="PF07715"/>
    </source>
</evidence>
<keyword evidence="10 18" id="KW-0675">Receptor</keyword>
<evidence type="ECO:0000256" key="2">
    <source>
        <dbReference type="ARBA" id="ARBA00009810"/>
    </source>
</evidence>
<protein>
    <submittedName>
        <fullName evidence="18">TonB-dependent receptor</fullName>
    </submittedName>
</protein>
<keyword evidence="11 12" id="KW-0998">Cell outer membrane</keyword>
<reference evidence="18 19" key="1">
    <citation type="submission" date="2018-08" db="EMBL/GenBank/DDBJ databases">
        <title>Hydrogenophaga sp. LA-38 isolated from sludge.</title>
        <authorList>
            <person name="Im W.-T."/>
        </authorList>
    </citation>
    <scope>NUCLEOTIDE SEQUENCE [LARGE SCALE GENOMIC DNA]</scope>
    <source>
        <strain evidence="18 19">LA-38</strain>
    </source>
</reference>
<comment type="caution">
    <text evidence="18">The sequence shown here is derived from an EMBL/GenBank/DDBJ whole genome shotgun (WGS) entry which is preliminary data.</text>
</comment>
<dbReference type="GO" id="GO:0015889">
    <property type="term" value="P:cobalamin transport"/>
    <property type="evidence" value="ECO:0007669"/>
    <property type="project" value="TreeGrafter"/>
</dbReference>
<feature type="domain" description="TonB-dependent receptor-like beta-barrel" evidence="16">
    <location>
        <begin position="187"/>
        <end position="585"/>
    </location>
</feature>
<dbReference type="PANTHER" id="PTHR30069:SF53">
    <property type="entry name" value="COLICIN I RECEPTOR-RELATED"/>
    <property type="match status" value="1"/>
</dbReference>
<comment type="subcellular location">
    <subcellularLocation>
        <location evidence="1 12">Cell outer membrane</location>
        <topology evidence="1 12">Multi-pass membrane protein</topology>
    </subcellularLocation>
</comment>
<evidence type="ECO:0000313" key="18">
    <source>
        <dbReference type="EMBL" id="RFP81202.1"/>
    </source>
</evidence>
<evidence type="ECO:0000256" key="6">
    <source>
        <dbReference type="ARBA" id="ARBA00022729"/>
    </source>
</evidence>
<dbReference type="Pfam" id="PF00593">
    <property type="entry name" value="TonB_dep_Rec_b-barrel"/>
    <property type="match status" value="1"/>
</dbReference>
<evidence type="ECO:0000256" key="10">
    <source>
        <dbReference type="ARBA" id="ARBA00023170"/>
    </source>
</evidence>
<evidence type="ECO:0000256" key="8">
    <source>
        <dbReference type="ARBA" id="ARBA00023077"/>
    </source>
</evidence>
<keyword evidence="5 12" id="KW-0812">Transmembrane</keyword>
<evidence type="ECO:0000256" key="14">
    <source>
        <dbReference type="SAM" id="MobiDB-lite"/>
    </source>
</evidence>
<dbReference type="InterPro" id="IPR039426">
    <property type="entry name" value="TonB-dep_rcpt-like"/>
</dbReference>
<dbReference type="InterPro" id="IPR000531">
    <property type="entry name" value="Beta-barrel_TonB"/>
</dbReference>
<feature type="chain" id="PRO_5016853514" evidence="15">
    <location>
        <begin position="29"/>
        <end position="613"/>
    </location>
</feature>
<comment type="similarity">
    <text evidence="2 12 13">Belongs to the TonB-dependent receptor family.</text>
</comment>
<dbReference type="RefSeq" id="WP_116957916.1">
    <property type="nucleotide sequence ID" value="NZ_QVLS01000002.1"/>
</dbReference>
<dbReference type="Gene3D" id="2.40.170.20">
    <property type="entry name" value="TonB-dependent receptor, beta-barrel domain"/>
    <property type="match status" value="1"/>
</dbReference>
<evidence type="ECO:0000256" key="4">
    <source>
        <dbReference type="ARBA" id="ARBA00022452"/>
    </source>
</evidence>
<evidence type="ECO:0000256" key="13">
    <source>
        <dbReference type="RuleBase" id="RU003357"/>
    </source>
</evidence>
<dbReference type="AlphaFoldDB" id="A0A372ENE6"/>
<evidence type="ECO:0000256" key="7">
    <source>
        <dbReference type="ARBA" id="ARBA00023065"/>
    </source>
</evidence>
<dbReference type="PROSITE" id="PS52016">
    <property type="entry name" value="TONB_DEPENDENT_REC_3"/>
    <property type="match status" value="1"/>
</dbReference>
<keyword evidence="9 12" id="KW-0472">Membrane</keyword>
<dbReference type="CDD" id="cd01347">
    <property type="entry name" value="ligand_gated_channel"/>
    <property type="match status" value="1"/>
</dbReference>
<organism evidence="18 19">
    <name type="scientific">Hydrogenophaga borbori</name>
    <dbReference type="NCBI Taxonomy" id="2294117"/>
    <lineage>
        <taxon>Bacteria</taxon>
        <taxon>Pseudomonadati</taxon>
        <taxon>Pseudomonadota</taxon>
        <taxon>Betaproteobacteria</taxon>
        <taxon>Burkholderiales</taxon>
        <taxon>Comamonadaceae</taxon>
        <taxon>Hydrogenophaga</taxon>
    </lineage>
</organism>
<gene>
    <name evidence="18" type="ORF">DY262_05365</name>
</gene>
<keyword evidence="7" id="KW-0406">Ion transport</keyword>
<dbReference type="SUPFAM" id="SSF56935">
    <property type="entry name" value="Porins"/>
    <property type="match status" value="1"/>
</dbReference>
<dbReference type="EMBL" id="QVLS01000002">
    <property type="protein sequence ID" value="RFP81202.1"/>
    <property type="molecule type" value="Genomic_DNA"/>
</dbReference>
<sequence length="613" mass="66550">MKIPAPRAPQVALPLALLAAFGVSASHAQSAADATLKETVVTATRVETRSDELLSDVVVIDAQALEQAAGRTLSEVLVRQAGLQMSANGGRGKQTGLFVRGTETRHVLLLVDGVRYGSSTSGTPNWDNIPLGLIDRIEVLKGPASALYGSDAVGGVVQIFTKRGVQGFHPDARITVGSEGHRELAAGLRGGTDSFTYSLGLSSLSEDGFSSTNPRIGANYNPDRDGVKQDSVSGSLRWRLGEGWSTDLNFTQADGVSRFDQGPGTFDARSKATTRVLGWGLERQWSTDSRTRLNVSRSDDDTDSFGAPGAPSVFDTSQTQVTLQHDWNTRLGKLLVGAESIKEAVSGTQAYAVNSRTTDAAFVGLTGGLGQHLWQANLRRDQNSQFGGATTGFASYGYQLTPNWRPHIAYGTSFKMPSFNTLYYVSPFFTGNPTTQPERGKNSEIGLTYTQGLHEVKLTRFDNRVRGFITLQPAVANVPQARMEGWSLGYSGEAGAWSWFAQLELLDARNVRTRQKLQRRADETLSAGLDHRLGAWSWGASLQLVGERFENAANTIRLPGFGTLDLYTRYAINKDWSLALRLNNVGDKDYQTANGYNQPGRAAYLTLQWAPQR</sequence>
<dbReference type="PANTHER" id="PTHR30069">
    <property type="entry name" value="TONB-DEPENDENT OUTER MEMBRANE RECEPTOR"/>
    <property type="match status" value="1"/>
</dbReference>
<keyword evidence="3 12" id="KW-0813">Transport</keyword>
<evidence type="ECO:0000256" key="12">
    <source>
        <dbReference type="PROSITE-ProRule" id="PRU01360"/>
    </source>
</evidence>
<evidence type="ECO:0000313" key="19">
    <source>
        <dbReference type="Proteomes" id="UP000261931"/>
    </source>
</evidence>
<keyword evidence="6 15" id="KW-0732">Signal</keyword>